<reference evidence="4" key="2">
    <citation type="submission" date="2010-01" db="EMBL/GenBank/DDBJ databases">
        <title>The complete genome of Conexibacter woesei DSM 14684.</title>
        <authorList>
            <consortium name="US DOE Joint Genome Institute (JGI-PGF)"/>
            <person name="Lucas S."/>
            <person name="Copeland A."/>
            <person name="Lapidus A."/>
            <person name="Glavina del Rio T."/>
            <person name="Dalin E."/>
            <person name="Tice H."/>
            <person name="Bruce D."/>
            <person name="Goodwin L."/>
            <person name="Pitluck S."/>
            <person name="Kyrpides N."/>
            <person name="Mavromatis K."/>
            <person name="Ivanova N."/>
            <person name="Mikhailova N."/>
            <person name="Chertkov O."/>
            <person name="Brettin T."/>
            <person name="Detter J.C."/>
            <person name="Han C."/>
            <person name="Larimer F."/>
            <person name="Land M."/>
            <person name="Hauser L."/>
            <person name="Markowitz V."/>
            <person name="Cheng J.-F."/>
            <person name="Hugenholtz P."/>
            <person name="Woyke T."/>
            <person name="Wu D."/>
            <person name="Pukall R."/>
            <person name="Steenblock K."/>
            <person name="Schneider S."/>
            <person name="Klenk H.-P."/>
            <person name="Eisen J.A."/>
        </authorList>
    </citation>
    <scope>NUCLEOTIDE SEQUENCE [LARGE SCALE GENOMIC DNA]</scope>
    <source>
        <strain evidence="4">DSM 14684 / CIP 108061 / JCM 11494 / NBRC 100937 / ID131577</strain>
    </source>
</reference>
<evidence type="ECO:0000313" key="4">
    <source>
        <dbReference type="Proteomes" id="UP000008229"/>
    </source>
</evidence>
<dbReference type="PANTHER" id="PTHR43802">
    <property type="entry name" value="ENOYL-COA HYDRATASE"/>
    <property type="match status" value="1"/>
</dbReference>
<reference evidence="3 4" key="1">
    <citation type="journal article" date="2010" name="Stand. Genomic Sci.">
        <title>Complete genome sequence of Conexibacter woesei type strain (ID131577).</title>
        <authorList>
            <person name="Pukall R."/>
            <person name="Lapidus A."/>
            <person name="Glavina Del Rio T."/>
            <person name="Copeland A."/>
            <person name="Tice H."/>
            <person name="Cheng J.-F."/>
            <person name="Lucas S."/>
            <person name="Chen F."/>
            <person name="Nolan M."/>
            <person name="Bruce D."/>
            <person name="Goodwin L."/>
            <person name="Pitluck S."/>
            <person name="Mavromatis K."/>
            <person name="Ivanova N."/>
            <person name="Ovchinnikova G."/>
            <person name="Pati A."/>
            <person name="Chen A."/>
            <person name="Palaniappan K."/>
            <person name="Land M."/>
            <person name="Hauser L."/>
            <person name="Chang Y.-J."/>
            <person name="Jeffries C.D."/>
            <person name="Chain P."/>
            <person name="Meincke L."/>
            <person name="Sims D."/>
            <person name="Brettin T."/>
            <person name="Detter J.C."/>
            <person name="Rohde M."/>
            <person name="Goeker M."/>
            <person name="Bristow J."/>
            <person name="Eisen J.A."/>
            <person name="Markowitz V."/>
            <person name="Kyrpides N.C."/>
            <person name="Klenk H.-P."/>
            <person name="Hugenholtz P."/>
        </authorList>
    </citation>
    <scope>NUCLEOTIDE SEQUENCE [LARGE SCALE GENOMIC DNA]</scope>
    <source>
        <strain evidence="4">DSM 14684 / CIP 108061 / JCM 11494 / NBRC 100937 / ID131577</strain>
    </source>
</reference>
<accession>D3F865</accession>
<keyword evidence="3" id="KW-0413">Isomerase</keyword>
<keyword evidence="4" id="KW-1185">Reference proteome</keyword>
<dbReference type="AlphaFoldDB" id="D3F865"/>
<evidence type="ECO:0000256" key="2">
    <source>
        <dbReference type="SAM" id="MobiDB-lite"/>
    </source>
</evidence>
<name>D3F865_CONWI</name>
<evidence type="ECO:0000256" key="1">
    <source>
        <dbReference type="ARBA" id="ARBA00005254"/>
    </source>
</evidence>
<dbReference type="KEGG" id="cwo:Cwoe_0500"/>
<dbReference type="Gene3D" id="3.90.226.10">
    <property type="entry name" value="2-enoyl-CoA Hydratase, Chain A, domain 1"/>
    <property type="match status" value="1"/>
</dbReference>
<feature type="compositionally biased region" description="Basic and acidic residues" evidence="2">
    <location>
        <begin position="266"/>
        <end position="277"/>
    </location>
</feature>
<proteinExistence type="inferred from homology"/>
<dbReference type="STRING" id="469383.Cwoe_0500"/>
<dbReference type="EMBL" id="CP001854">
    <property type="protein sequence ID" value="ADB48935.1"/>
    <property type="molecule type" value="Genomic_DNA"/>
</dbReference>
<dbReference type="InterPro" id="IPR001753">
    <property type="entry name" value="Enoyl-CoA_hydra/iso"/>
</dbReference>
<dbReference type="Proteomes" id="UP000008229">
    <property type="component" value="Chromosome"/>
</dbReference>
<comment type="similarity">
    <text evidence="1">Belongs to the enoyl-CoA hydratase/isomerase family.</text>
</comment>
<dbReference type="InterPro" id="IPR029045">
    <property type="entry name" value="ClpP/crotonase-like_dom_sf"/>
</dbReference>
<dbReference type="GO" id="GO:0016853">
    <property type="term" value="F:isomerase activity"/>
    <property type="evidence" value="ECO:0007669"/>
    <property type="project" value="UniProtKB-KW"/>
</dbReference>
<sequence length="289" mass="31378">MTSEQVPEQAGDFVRYEQRGPVALITIDRPERMNAIGPEVHQGLLDAWTRFRDDDAALVAVLTGSGEQAFCAGGDLKAAFEGRAVAPLTPEERAAHVRGERPGVLGPSRWTDLHKPTIAAVNGVAYAGGLEWVCWTDLAIADAHATFGVTCRRWNIGLADGGTQRLPRIVGFRRAMELIVTGRVIDADEALRIGLVNEVVPSGTCVQRALELAETIAALPQSAIRTDKEAAVRGFGRPLEEGLRIEAECFDRLLDDPQIAEGLRQFNERDHPDRRPDAAPATPGLARPR</sequence>
<dbReference type="Pfam" id="PF00378">
    <property type="entry name" value="ECH_1"/>
    <property type="match status" value="1"/>
</dbReference>
<organism evidence="3 4">
    <name type="scientific">Conexibacter woesei (strain DSM 14684 / CCUG 47730 / CIP 108061 / JCM 11494 / NBRC 100937 / ID131577)</name>
    <dbReference type="NCBI Taxonomy" id="469383"/>
    <lineage>
        <taxon>Bacteria</taxon>
        <taxon>Bacillati</taxon>
        <taxon>Actinomycetota</taxon>
        <taxon>Thermoleophilia</taxon>
        <taxon>Solirubrobacterales</taxon>
        <taxon>Conexibacteraceae</taxon>
        <taxon>Conexibacter</taxon>
    </lineage>
</organism>
<dbReference type="RefSeq" id="WP_012931988.1">
    <property type="nucleotide sequence ID" value="NC_013739.1"/>
</dbReference>
<gene>
    <name evidence="3" type="ordered locus">Cwoe_0500</name>
</gene>
<evidence type="ECO:0000313" key="3">
    <source>
        <dbReference type="EMBL" id="ADB48935.1"/>
    </source>
</evidence>
<protein>
    <submittedName>
        <fullName evidence="3">Enoyl-CoA hydratase/isomerase</fullName>
    </submittedName>
</protein>
<dbReference type="PANTHER" id="PTHR43802:SF1">
    <property type="entry name" value="IP11341P-RELATED"/>
    <property type="match status" value="1"/>
</dbReference>
<feature type="region of interest" description="Disordered" evidence="2">
    <location>
        <begin position="264"/>
        <end position="289"/>
    </location>
</feature>
<dbReference type="eggNOG" id="COG1024">
    <property type="taxonomic scope" value="Bacteria"/>
</dbReference>
<dbReference type="SUPFAM" id="SSF52096">
    <property type="entry name" value="ClpP/crotonase"/>
    <property type="match status" value="1"/>
</dbReference>
<dbReference type="HOGENOM" id="CLU_009834_7_4_11"/>
<dbReference type="CDD" id="cd06558">
    <property type="entry name" value="crotonase-like"/>
    <property type="match status" value="1"/>
</dbReference>
<dbReference type="OrthoDB" id="8452484at2"/>